<dbReference type="Pfam" id="PF12853">
    <property type="entry name" value="NADH_u_ox_C"/>
    <property type="match status" value="1"/>
</dbReference>
<evidence type="ECO:0000256" key="1">
    <source>
        <dbReference type="SAM" id="Phobius"/>
    </source>
</evidence>
<dbReference type="Proteomes" id="UP001391051">
    <property type="component" value="Unassembled WGS sequence"/>
</dbReference>
<keyword evidence="5" id="KW-1185">Reference proteome</keyword>
<evidence type="ECO:0000259" key="2">
    <source>
        <dbReference type="Pfam" id="PF10785"/>
    </source>
</evidence>
<comment type="caution">
    <text evidence="4">The sequence shown here is derived from an EMBL/GenBank/DDBJ whole genome shotgun (WGS) entry which is preliminary data.</text>
</comment>
<dbReference type="InterPro" id="IPR019721">
    <property type="entry name" value="NADH-UbQ_OxRdtase_su21_N"/>
</dbReference>
<feature type="transmembrane region" description="Helical" evidence="1">
    <location>
        <begin position="70"/>
        <end position="90"/>
    </location>
</feature>
<keyword evidence="1" id="KW-1133">Transmembrane helix</keyword>
<dbReference type="InterPro" id="IPR024549">
    <property type="entry name" value="NADH-UbQ_OxRdtase_su21_C_fun"/>
</dbReference>
<proteinExistence type="predicted"/>
<keyword evidence="1" id="KW-0472">Membrane</keyword>
<accession>A0ABR1Q2Q4</accession>
<organism evidence="4 5">
    <name type="scientific">Apiospora aurea</name>
    <dbReference type="NCBI Taxonomy" id="335848"/>
    <lineage>
        <taxon>Eukaryota</taxon>
        <taxon>Fungi</taxon>
        <taxon>Dikarya</taxon>
        <taxon>Ascomycota</taxon>
        <taxon>Pezizomycotina</taxon>
        <taxon>Sordariomycetes</taxon>
        <taxon>Xylariomycetidae</taxon>
        <taxon>Amphisphaeriales</taxon>
        <taxon>Apiosporaceae</taxon>
        <taxon>Apiospora</taxon>
    </lineage>
</organism>
<dbReference type="RefSeq" id="XP_066696326.1">
    <property type="nucleotide sequence ID" value="XM_066846835.1"/>
</dbReference>
<evidence type="ECO:0000313" key="5">
    <source>
        <dbReference type="Proteomes" id="UP001391051"/>
    </source>
</evidence>
<evidence type="ECO:0008006" key="6">
    <source>
        <dbReference type="Google" id="ProtNLM"/>
    </source>
</evidence>
<name>A0ABR1Q2Q4_9PEZI</name>
<feature type="domain" description="NADH-ubiquinone oxidoreductase 21kDa subunit C-terminal fungi" evidence="3">
    <location>
        <begin position="111"/>
        <end position="187"/>
    </location>
</feature>
<dbReference type="Pfam" id="PF10785">
    <property type="entry name" value="NADH-u_ox-rdase"/>
    <property type="match status" value="1"/>
</dbReference>
<reference evidence="4 5" key="1">
    <citation type="submission" date="2023-01" db="EMBL/GenBank/DDBJ databases">
        <title>Analysis of 21 Apiospora genomes using comparative genomics revels a genus with tremendous synthesis potential of carbohydrate active enzymes and secondary metabolites.</title>
        <authorList>
            <person name="Sorensen T."/>
        </authorList>
    </citation>
    <scope>NUCLEOTIDE SEQUENCE [LARGE SCALE GENOMIC DNA]</scope>
    <source>
        <strain evidence="4 5">CBS 24483</strain>
    </source>
</reference>
<dbReference type="GeneID" id="92079897"/>
<feature type="domain" description="NADH-ubiquinone oxidoreductase 21kDa subunit N-terminal" evidence="2">
    <location>
        <begin position="17"/>
        <end position="102"/>
    </location>
</feature>
<dbReference type="InterPro" id="IPR053229">
    <property type="entry name" value="NADH-Q_oxidrdct_subunit"/>
</dbReference>
<evidence type="ECO:0000313" key="4">
    <source>
        <dbReference type="EMBL" id="KAK7946292.1"/>
    </source>
</evidence>
<dbReference type="EMBL" id="JAQQWE010000007">
    <property type="protein sequence ID" value="KAK7946292.1"/>
    <property type="molecule type" value="Genomic_DNA"/>
</dbReference>
<dbReference type="PANTHER" id="PTHR34062">
    <property type="entry name" value="OXIDOREDUCTASE 21 KDA SUBUNIT, PUTATIVE (AFU_ORTHOLOGUE AFUA_4G04750)-RELATED"/>
    <property type="match status" value="1"/>
</dbReference>
<protein>
    <recommendedName>
        <fullName evidence="6">NADH-ubiquinone oxidoreductase 21 kDa subunit</fullName>
    </recommendedName>
</protein>
<evidence type="ECO:0000259" key="3">
    <source>
        <dbReference type="Pfam" id="PF12853"/>
    </source>
</evidence>
<sequence length="194" mass="21670">MSTPQQPTYVPSKVLKTDYPLIDNDPHFKRVVGYARPSDYVHGVTAAIAGPGALYAMEKFAPSQVGRGGFAQAMRLTGVIGAIGGFLYYYQRSTMRFYGMSENAREVEMDMREMVDKVKKGETLYGESRLTPHMQGVAARQSRYSALFMYGIPWFNFVNHSQHGVDTAKYYRAAERELEGERTGKAQGEAVTLA</sequence>
<dbReference type="PANTHER" id="PTHR34062:SF1">
    <property type="entry name" value="NADH-UBIQUINONE OXIDOREDUCTASE 21KDA SUBUNIT N-TERMINAL DOMAIN-CONTAINING PROTEIN"/>
    <property type="match status" value="1"/>
</dbReference>
<keyword evidence="1" id="KW-0812">Transmembrane</keyword>
<gene>
    <name evidence="4" type="ORF">PG986_010613</name>
</gene>